<dbReference type="SUPFAM" id="SSF54236">
    <property type="entry name" value="Ubiquitin-like"/>
    <property type="match status" value="1"/>
</dbReference>
<keyword evidence="6 8" id="KW-0833">Ubl conjugation pathway</keyword>
<feature type="domain" description="Ubiquitin-like" evidence="10">
    <location>
        <begin position="20"/>
        <end position="96"/>
    </location>
</feature>
<sequence length="103" mass="11501">MSETPGQDEDKKPADQSGHINLKVKANDGGNEVFFRIKRSTQLRKLMTAYCDRQSVDINSIAFLFDGRRLRAEQTPDELEMEDGDEIDAMLHQTGGSSGDVLL</sequence>
<evidence type="ECO:0000256" key="3">
    <source>
        <dbReference type="ARBA" id="ARBA00009185"/>
    </source>
</evidence>
<dbReference type="OrthoDB" id="442921at2759"/>
<dbReference type="Proteomes" id="UP000195402">
    <property type="component" value="Unassembled WGS sequence"/>
</dbReference>
<dbReference type="Pfam" id="PF11976">
    <property type="entry name" value="Rad60-SLD"/>
    <property type="match status" value="1"/>
</dbReference>
<dbReference type="InterPro" id="IPR029071">
    <property type="entry name" value="Ubiquitin-like_domsf"/>
</dbReference>
<evidence type="ECO:0000259" key="10">
    <source>
        <dbReference type="PROSITE" id="PS50053"/>
    </source>
</evidence>
<reference evidence="11 12" key="1">
    <citation type="journal article" date="2017" name="Mol. Plant">
        <title>The Genome of Medicinal Plant Macleaya cordata Provides New Insights into Benzylisoquinoline Alkaloids Metabolism.</title>
        <authorList>
            <person name="Liu X."/>
            <person name="Liu Y."/>
            <person name="Huang P."/>
            <person name="Ma Y."/>
            <person name="Qing Z."/>
            <person name="Tang Q."/>
            <person name="Cao H."/>
            <person name="Cheng P."/>
            <person name="Zheng Y."/>
            <person name="Yuan Z."/>
            <person name="Zhou Y."/>
            <person name="Liu J."/>
            <person name="Tang Z."/>
            <person name="Zhuo Y."/>
            <person name="Zhang Y."/>
            <person name="Yu L."/>
            <person name="Huang J."/>
            <person name="Yang P."/>
            <person name="Peng Q."/>
            <person name="Zhang J."/>
            <person name="Jiang W."/>
            <person name="Zhang Z."/>
            <person name="Lin K."/>
            <person name="Ro D.K."/>
            <person name="Chen X."/>
            <person name="Xiong X."/>
            <person name="Shang Y."/>
            <person name="Huang S."/>
            <person name="Zeng J."/>
        </authorList>
    </citation>
    <scope>NUCLEOTIDE SEQUENCE [LARGE SCALE GENOMIC DNA]</scope>
    <source>
        <strain evidence="12">cv. BLH2017</strain>
        <tissue evidence="11">Root</tissue>
    </source>
</reference>
<dbReference type="InterPro" id="IPR022617">
    <property type="entry name" value="Rad60/SUMO-like_dom"/>
</dbReference>
<evidence type="ECO:0000256" key="4">
    <source>
        <dbReference type="ARBA" id="ARBA00022490"/>
    </source>
</evidence>
<keyword evidence="12" id="KW-1185">Reference proteome</keyword>
<comment type="subcellular location">
    <subcellularLocation>
        <location evidence="2">Cytoplasm</location>
    </subcellularLocation>
    <subcellularLocation>
        <location evidence="1 8">Nucleus</location>
    </subcellularLocation>
</comment>
<comment type="similarity">
    <text evidence="3 8">Belongs to the ubiquitin family. SUMO subfamily.</text>
</comment>
<evidence type="ECO:0000256" key="2">
    <source>
        <dbReference type="ARBA" id="ARBA00004496"/>
    </source>
</evidence>
<dbReference type="PROSITE" id="PS50053">
    <property type="entry name" value="UBIQUITIN_2"/>
    <property type="match status" value="1"/>
</dbReference>
<evidence type="ECO:0000256" key="6">
    <source>
        <dbReference type="ARBA" id="ARBA00022786"/>
    </source>
</evidence>
<keyword evidence="7 8" id="KW-0539">Nucleus</keyword>
<dbReference type="FunFam" id="3.10.20.90:FF:000171">
    <property type="entry name" value="Small ubiquitin-related modifier"/>
    <property type="match status" value="1"/>
</dbReference>
<dbReference type="SMART" id="SM00213">
    <property type="entry name" value="UBQ"/>
    <property type="match status" value="1"/>
</dbReference>
<dbReference type="STRING" id="56857.A0A200PTQ6"/>
<keyword evidence="5" id="KW-1017">Isopeptide bond</keyword>
<dbReference type="GO" id="GO:0005737">
    <property type="term" value="C:cytoplasm"/>
    <property type="evidence" value="ECO:0007669"/>
    <property type="project" value="UniProtKB-SubCell"/>
</dbReference>
<evidence type="ECO:0000256" key="8">
    <source>
        <dbReference type="RuleBase" id="RU361190"/>
    </source>
</evidence>
<dbReference type="OMA" id="ENDHINP"/>
<evidence type="ECO:0000313" key="12">
    <source>
        <dbReference type="Proteomes" id="UP000195402"/>
    </source>
</evidence>
<evidence type="ECO:0000313" key="11">
    <source>
        <dbReference type="EMBL" id="OVA01627.1"/>
    </source>
</evidence>
<protein>
    <recommendedName>
        <fullName evidence="8">Small ubiquitin-related modifier</fullName>
        <shortName evidence="8">SUMO</shortName>
    </recommendedName>
</protein>
<evidence type="ECO:0000256" key="1">
    <source>
        <dbReference type="ARBA" id="ARBA00004123"/>
    </source>
</evidence>
<dbReference type="PANTHER" id="PTHR10562">
    <property type="entry name" value="SMALL UBIQUITIN-RELATED MODIFIER"/>
    <property type="match status" value="1"/>
</dbReference>
<gene>
    <name evidence="11" type="ORF">BVC80_9073g62</name>
</gene>
<name>A0A200PTQ6_MACCD</name>
<dbReference type="CDD" id="cd16116">
    <property type="entry name" value="Ubl_Smt3_like"/>
    <property type="match status" value="1"/>
</dbReference>
<accession>A0A200PTQ6</accession>
<organism evidence="11 12">
    <name type="scientific">Macleaya cordata</name>
    <name type="common">Five-seeded plume-poppy</name>
    <name type="synonym">Bocconia cordata</name>
    <dbReference type="NCBI Taxonomy" id="56857"/>
    <lineage>
        <taxon>Eukaryota</taxon>
        <taxon>Viridiplantae</taxon>
        <taxon>Streptophyta</taxon>
        <taxon>Embryophyta</taxon>
        <taxon>Tracheophyta</taxon>
        <taxon>Spermatophyta</taxon>
        <taxon>Magnoliopsida</taxon>
        <taxon>Ranunculales</taxon>
        <taxon>Papaveraceae</taxon>
        <taxon>Papaveroideae</taxon>
        <taxon>Macleaya</taxon>
    </lineage>
</organism>
<dbReference type="Gene3D" id="3.10.20.90">
    <property type="entry name" value="Phosphatidylinositol 3-kinase Catalytic Subunit, Chain A, domain 1"/>
    <property type="match status" value="1"/>
</dbReference>
<dbReference type="InParanoid" id="A0A200PTQ6"/>
<evidence type="ECO:0000256" key="7">
    <source>
        <dbReference type="ARBA" id="ARBA00023242"/>
    </source>
</evidence>
<comment type="caution">
    <text evidence="11">The sequence shown here is derived from an EMBL/GenBank/DDBJ whole genome shotgun (WGS) entry which is preliminary data.</text>
</comment>
<dbReference type="EMBL" id="MVGT01004040">
    <property type="protein sequence ID" value="OVA01627.1"/>
    <property type="molecule type" value="Genomic_DNA"/>
</dbReference>
<proteinExistence type="inferred from homology"/>
<feature type="region of interest" description="Disordered" evidence="9">
    <location>
        <begin position="1"/>
        <end position="22"/>
    </location>
</feature>
<evidence type="ECO:0000256" key="9">
    <source>
        <dbReference type="SAM" id="MobiDB-lite"/>
    </source>
</evidence>
<evidence type="ECO:0000256" key="5">
    <source>
        <dbReference type="ARBA" id="ARBA00022499"/>
    </source>
</evidence>
<keyword evidence="4" id="KW-0963">Cytoplasm</keyword>
<dbReference type="GO" id="GO:0005634">
    <property type="term" value="C:nucleus"/>
    <property type="evidence" value="ECO:0007669"/>
    <property type="project" value="UniProtKB-SubCell"/>
</dbReference>
<dbReference type="AlphaFoldDB" id="A0A200PTQ6"/>
<dbReference type="InterPro" id="IPR000626">
    <property type="entry name" value="Ubiquitin-like_dom"/>
</dbReference>